<keyword evidence="2" id="KW-0694">RNA-binding</keyword>
<dbReference type="InterPro" id="IPR004087">
    <property type="entry name" value="KH_dom"/>
</dbReference>
<accession>A0A0W4ZDS7</accession>
<protein>
    <recommendedName>
        <fullName evidence="3">K Homology domain-containing protein</fullName>
    </recommendedName>
</protein>
<feature type="domain" description="K Homology" evidence="3">
    <location>
        <begin position="158"/>
        <end position="229"/>
    </location>
</feature>
<dbReference type="InterPro" id="IPR004088">
    <property type="entry name" value="KH_dom_type_1"/>
</dbReference>
<feature type="domain" description="K Homology" evidence="3">
    <location>
        <begin position="256"/>
        <end position="327"/>
    </location>
</feature>
<dbReference type="EMBL" id="LFWA01000017">
    <property type="protein sequence ID" value="KTW26541.1"/>
    <property type="molecule type" value="Genomic_DNA"/>
</dbReference>
<evidence type="ECO:0000313" key="4">
    <source>
        <dbReference type="EMBL" id="KTW26541.1"/>
    </source>
</evidence>
<dbReference type="OrthoDB" id="5204190at2759"/>
<dbReference type="Gene3D" id="3.30.1370.10">
    <property type="entry name" value="K Homology domain, type 1"/>
    <property type="match status" value="2"/>
</dbReference>
<dbReference type="InterPro" id="IPR036612">
    <property type="entry name" value="KH_dom_type_1_sf"/>
</dbReference>
<reference evidence="5" key="1">
    <citation type="journal article" date="2016" name="Nat. Commun.">
        <title>Genome analysis of three Pneumocystis species reveals adaptation mechanisms to life exclusively in mammalian hosts.</title>
        <authorList>
            <person name="Ma L."/>
            <person name="Chen Z."/>
            <person name="Huang D.W."/>
            <person name="Kutty G."/>
            <person name="Ishihara M."/>
            <person name="Wang H."/>
            <person name="Abouelleil A."/>
            <person name="Bishop L."/>
            <person name="Davey E."/>
            <person name="Deng R."/>
            <person name="Deng X."/>
            <person name="Fan L."/>
            <person name="Fantoni G."/>
            <person name="Fitzgerald M."/>
            <person name="Gogineni E."/>
            <person name="Goldberg J.M."/>
            <person name="Handley G."/>
            <person name="Hu X."/>
            <person name="Huber C."/>
            <person name="Jiao X."/>
            <person name="Jones K."/>
            <person name="Levin J.Z."/>
            <person name="Liu Y."/>
            <person name="Macdonald P."/>
            <person name="Melnikov A."/>
            <person name="Raley C."/>
            <person name="Sassi M."/>
            <person name="Sherman B.T."/>
            <person name="Song X."/>
            <person name="Sykes S."/>
            <person name="Tran B."/>
            <person name="Walsh L."/>
            <person name="Xia Y."/>
            <person name="Yang J."/>
            <person name="Young S."/>
            <person name="Zeng Q."/>
            <person name="Zheng X."/>
            <person name="Stephens R."/>
            <person name="Nusbaum C."/>
            <person name="Birren B.W."/>
            <person name="Azadi P."/>
            <person name="Lempicki R.A."/>
            <person name="Cuomo C.A."/>
            <person name="Kovacs J.A."/>
        </authorList>
    </citation>
    <scope>NUCLEOTIDE SEQUENCE [LARGE SCALE GENOMIC DNA]</scope>
    <source>
        <strain evidence="5">RU7</strain>
    </source>
</reference>
<dbReference type="eggNOG" id="KOG1676">
    <property type="taxonomic scope" value="Eukaryota"/>
</dbReference>
<dbReference type="SUPFAM" id="SSF54791">
    <property type="entry name" value="Eukaryotic type KH-domain (KH-domain type I)"/>
    <property type="match status" value="2"/>
</dbReference>
<comment type="caution">
    <text evidence="4">The sequence shown here is derived from an EMBL/GenBank/DDBJ whole genome shotgun (WGS) entry which is preliminary data.</text>
</comment>
<keyword evidence="5" id="KW-1185">Reference proteome</keyword>
<evidence type="ECO:0000259" key="3">
    <source>
        <dbReference type="SMART" id="SM00322"/>
    </source>
</evidence>
<evidence type="ECO:0000313" key="5">
    <source>
        <dbReference type="Proteomes" id="UP000053447"/>
    </source>
</evidence>
<gene>
    <name evidence="4" type="ORF">T551_03458</name>
</gene>
<dbReference type="PROSITE" id="PS50084">
    <property type="entry name" value="KH_TYPE_1"/>
    <property type="match status" value="2"/>
</dbReference>
<dbReference type="STRING" id="1408657.A0A0W4ZDS7"/>
<dbReference type="RefSeq" id="XP_018228070.1">
    <property type="nucleotide sequence ID" value="XM_018375721.1"/>
</dbReference>
<dbReference type="VEuPathDB" id="FungiDB:T551_03458"/>
<name>A0A0W4ZDS7_PNEJ7</name>
<dbReference type="PANTHER" id="PTHR10288">
    <property type="entry name" value="KH DOMAIN CONTAINING RNA BINDING PROTEIN"/>
    <property type="match status" value="1"/>
</dbReference>
<dbReference type="GeneID" id="28941976"/>
<sequence>MSDPNTIAQLLSALAQQQPETAPIRAHMHKTEASNVPVNTFLGETLNGMLNGSFNTTSLNLEHIRPSSSGTLSLANIMSNVNPASHLSVSDMYSSSKLQKTHRASKELGYDDTRSRRDDFYDRDWREKGMFSKTQRRRTKCAKDRSISPIRKKSSKKPKVVETVKIETNFVGLIIGRGGESLKHIEQETGARVQFYPERTSIMNQRMATISGTQAQVDTAKKRIFSVIEENKILKGLASSMKNNIEDINKSAQENGYSSIQIYIPNKAVGMIIGRGGESIRDLQERSKTYINIAHENETIHGMRPAYIFGTSESIQIAKNMIDEIIKTDSVISFEAENPPDPTLQTPNITEIAQESQTSI</sequence>
<evidence type="ECO:0000256" key="1">
    <source>
        <dbReference type="ARBA" id="ARBA00022737"/>
    </source>
</evidence>
<dbReference type="AlphaFoldDB" id="A0A0W4ZDS7"/>
<dbReference type="Proteomes" id="UP000053447">
    <property type="component" value="Unassembled WGS sequence"/>
</dbReference>
<dbReference type="GO" id="GO:0003723">
    <property type="term" value="F:RNA binding"/>
    <property type="evidence" value="ECO:0007669"/>
    <property type="project" value="UniProtKB-UniRule"/>
</dbReference>
<keyword evidence="1" id="KW-0677">Repeat</keyword>
<dbReference type="SMART" id="SM00322">
    <property type="entry name" value="KH"/>
    <property type="match status" value="2"/>
</dbReference>
<dbReference type="Pfam" id="PF00013">
    <property type="entry name" value="KH_1"/>
    <property type="match status" value="2"/>
</dbReference>
<evidence type="ECO:0000256" key="2">
    <source>
        <dbReference type="PROSITE-ProRule" id="PRU00117"/>
    </source>
</evidence>
<proteinExistence type="predicted"/>
<organism evidence="4 5">
    <name type="scientific">Pneumocystis jirovecii (strain RU7)</name>
    <name type="common">Human pneumocystis pneumonia agent</name>
    <dbReference type="NCBI Taxonomy" id="1408657"/>
    <lineage>
        <taxon>Eukaryota</taxon>
        <taxon>Fungi</taxon>
        <taxon>Dikarya</taxon>
        <taxon>Ascomycota</taxon>
        <taxon>Taphrinomycotina</taxon>
        <taxon>Pneumocystomycetes</taxon>
        <taxon>Pneumocystaceae</taxon>
        <taxon>Pneumocystis</taxon>
    </lineage>
</organism>